<dbReference type="GO" id="GO:0005829">
    <property type="term" value="C:cytosol"/>
    <property type="evidence" value="ECO:0007669"/>
    <property type="project" value="TreeGrafter"/>
</dbReference>
<feature type="region of interest" description="Disordered" evidence="2">
    <location>
        <begin position="19"/>
        <end position="49"/>
    </location>
</feature>
<feature type="region of interest" description="Disordered" evidence="2">
    <location>
        <begin position="342"/>
        <end position="365"/>
    </location>
</feature>
<dbReference type="InterPro" id="IPR007307">
    <property type="entry name" value="Ltv1"/>
</dbReference>
<organism evidence="3 4">
    <name type="scientific">Symbiodinium necroappetens</name>
    <dbReference type="NCBI Taxonomy" id="1628268"/>
    <lineage>
        <taxon>Eukaryota</taxon>
        <taxon>Sar</taxon>
        <taxon>Alveolata</taxon>
        <taxon>Dinophyceae</taxon>
        <taxon>Suessiales</taxon>
        <taxon>Symbiodiniaceae</taxon>
        <taxon>Symbiodinium</taxon>
    </lineage>
</organism>
<comment type="similarity">
    <text evidence="1">Belongs to the LTV1 family.</text>
</comment>
<comment type="caution">
    <text evidence="3">The sequence shown here is derived from an EMBL/GenBank/DDBJ whole genome shotgun (WGS) entry which is preliminary data.</text>
</comment>
<sequence length="480" mass="53758">MGRRRFAKKGEDVRHFKLVARPGADDDDDKPPLVLEPFAPPGSLRRTGKTEAGSFSLSVSEKVELQAELLAVPQQVKVGPLQVLAAEEEGSNWRSRSKLILSAARCTVGLLNKQDVDWDELDGYDYEQHLKSVSGTKKAKSVVGVVLAAPEPVKDFLKQQPTNDDEEEVLRALEHVDEYEELEDEVMAEVVDGGLVEPDMVLWGPASLENALHPDMSVFAEHKALLQSRGKTEVEDDSDFDDGLDELNGGYTAGGAKGSNAQPRDEDFEKFMADQYGDDEIGPRDEDDIEGQIELDDTVLDEYLNEQKAEQQELISLYEPQRGFKDDEPRVIAETRAIIERHYLEEESEEDTESGDESEDESRTWDCETVLSTLSNLSNRPGRIGRLKIVKEKTQPLNPVKEAEGKDDEADVVELPDVVTTREKGETAEEKRARKASVKEMRRICRQMKKESKDMYKKEAAKLPGQGGADLRQKTRTVKL</sequence>
<dbReference type="GO" id="GO:0030688">
    <property type="term" value="C:preribosome, small subunit precursor"/>
    <property type="evidence" value="ECO:0007669"/>
    <property type="project" value="TreeGrafter"/>
</dbReference>
<dbReference type="PANTHER" id="PTHR21531:SF0">
    <property type="entry name" value="PROTEIN LTV1 HOMOLOG"/>
    <property type="match status" value="1"/>
</dbReference>
<proteinExistence type="inferred from homology"/>
<dbReference type="Proteomes" id="UP000601435">
    <property type="component" value="Unassembled WGS sequence"/>
</dbReference>
<evidence type="ECO:0000313" key="3">
    <source>
        <dbReference type="EMBL" id="CAE7939639.1"/>
    </source>
</evidence>
<keyword evidence="4" id="KW-1185">Reference proteome</keyword>
<feature type="compositionally biased region" description="Basic and acidic residues" evidence="2">
    <location>
        <begin position="450"/>
        <end position="461"/>
    </location>
</feature>
<dbReference type="GO" id="GO:0005634">
    <property type="term" value="C:nucleus"/>
    <property type="evidence" value="ECO:0007669"/>
    <property type="project" value="TreeGrafter"/>
</dbReference>
<feature type="compositionally biased region" description="Acidic residues" evidence="2">
    <location>
        <begin position="346"/>
        <end position="360"/>
    </location>
</feature>
<dbReference type="EMBL" id="CAJNJA010089252">
    <property type="protein sequence ID" value="CAE7939639.1"/>
    <property type="molecule type" value="Genomic_DNA"/>
</dbReference>
<dbReference type="AlphaFoldDB" id="A0A813C751"/>
<evidence type="ECO:0000256" key="1">
    <source>
        <dbReference type="ARBA" id="ARBA00009078"/>
    </source>
</evidence>
<name>A0A813C751_9DINO</name>
<gene>
    <name evidence="3" type="primary">Ltv1</name>
    <name evidence="3" type="ORF">SNEC2469_LOCUS33585</name>
</gene>
<evidence type="ECO:0000256" key="2">
    <source>
        <dbReference type="SAM" id="MobiDB-lite"/>
    </source>
</evidence>
<dbReference type="GO" id="GO:0000056">
    <property type="term" value="P:ribosomal small subunit export from nucleus"/>
    <property type="evidence" value="ECO:0007669"/>
    <property type="project" value="TreeGrafter"/>
</dbReference>
<feature type="region of interest" description="Disordered" evidence="2">
    <location>
        <begin position="450"/>
        <end position="480"/>
    </location>
</feature>
<evidence type="ECO:0000313" key="4">
    <source>
        <dbReference type="Proteomes" id="UP000601435"/>
    </source>
</evidence>
<accession>A0A813C751</accession>
<dbReference type="GO" id="GO:0042274">
    <property type="term" value="P:ribosomal small subunit biogenesis"/>
    <property type="evidence" value="ECO:0007669"/>
    <property type="project" value="InterPro"/>
</dbReference>
<reference evidence="3" key="1">
    <citation type="submission" date="2021-02" db="EMBL/GenBank/DDBJ databases">
        <authorList>
            <person name="Dougan E. K."/>
            <person name="Rhodes N."/>
            <person name="Thang M."/>
            <person name="Chan C."/>
        </authorList>
    </citation>
    <scope>NUCLEOTIDE SEQUENCE</scope>
</reference>
<dbReference type="OrthoDB" id="5852896at2759"/>
<protein>
    <submittedName>
        <fullName evidence="3">Ltv1 protein</fullName>
    </submittedName>
</protein>
<dbReference type="PANTHER" id="PTHR21531">
    <property type="entry name" value="LOW-TEMPERATURE VIABILITY PROTEIN LTV1-RELATED"/>
    <property type="match status" value="1"/>
</dbReference>